<dbReference type="Pfam" id="PF26573">
    <property type="entry name" value="TPR_Epg5_2"/>
    <property type="match status" value="1"/>
</dbReference>
<feature type="non-terminal residue" evidence="5">
    <location>
        <position position="468"/>
    </location>
</feature>
<keyword evidence="2" id="KW-0072">Autophagy</keyword>
<reference evidence="5 6" key="1">
    <citation type="submission" date="2017-12" db="EMBL/GenBank/DDBJ databases">
        <title>Hemimetabolous genomes reveal molecular basis of termite eusociality.</title>
        <authorList>
            <person name="Harrison M.C."/>
            <person name="Jongepier E."/>
            <person name="Robertson H.M."/>
            <person name="Arning N."/>
            <person name="Bitard-Feildel T."/>
            <person name="Chao H."/>
            <person name="Childers C.P."/>
            <person name="Dinh H."/>
            <person name="Doddapaneni H."/>
            <person name="Dugan S."/>
            <person name="Gowin J."/>
            <person name="Greiner C."/>
            <person name="Han Y."/>
            <person name="Hu H."/>
            <person name="Hughes D.S.T."/>
            <person name="Huylmans A.-K."/>
            <person name="Kemena C."/>
            <person name="Kremer L.P.M."/>
            <person name="Lee S.L."/>
            <person name="Lopez-Ezquerra A."/>
            <person name="Mallet L."/>
            <person name="Monroy-Kuhn J.M."/>
            <person name="Moser A."/>
            <person name="Murali S.C."/>
            <person name="Muzny D.M."/>
            <person name="Otani S."/>
            <person name="Piulachs M.-D."/>
            <person name="Poelchau M."/>
            <person name="Qu J."/>
            <person name="Schaub F."/>
            <person name="Wada-Katsumata A."/>
            <person name="Worley K.C."/>
            <person name="Xie Q."/>
            <person name="Ylla G."/>
            <person name="Poulsen M."/>
            <person name="Gibbs R.A."/>
            <person name="Schal C."/>
            <person name="Richards S."/>
            <person name="Belles X."/>
            <person name="Korb J."/>
            <person name="Bornberg-Bauer E."/>
        </authorList>
    </citation>
    <scope>NUCLEOTIDE SEQUENCE [LARGE SCALE GENOMIC DNA]</scope>
    <source>
        <tissue evidence="5">Whole body</tissue>
    </source>
</reference>
<dbReference type="OrthoDB" id="75419at2759"/>
<gene>
    <name evidence="5" type="ORF">B7P43_G12333</name>
</gene>
<dbReference type="AlphaFoldDB" id="A0A2J7QYM0"/>
<feature type="domain" description="Epg5-like TPR" evidence="4">
    <location>
        <begin position="80"/>
        <end position="288"/>
    </location>
</feature>
<evidence type="ECO:0000256" key="2">
    <source>
        <dbReference type="ARBA" id="ARBA00023006"/>
    </source>
</evidence>
<accession>A0A2J7QYM0</accession>
<dbReference type="InterPro" id="IPR051436">
    <property type="entry name" value="Autophagy-related_EPG5"/>
</dbReference>
<evidence type="ECO:0000313" key="6">
    <source>
        <dbReference type="Proteomes" id="UP000235965"/>
    </source>
</evidence>
<comment type="caution">
    <text evidence="5">The sequence shown here is derived from an EMBL/GenBank/DDBJ whole genome shotgun (WGS) entry which is preliminary data.</text>
</comment>
<name>A0A2J7QYM0_9NEOP</name>
<proteinExistence type="inferred from homology"/>
<dbReference type="EMBL" id="NEVH01009087">
    <property type="protein sequence ID" value="PNF33682.1"/>
    <property type="molecule type" value="Genomic_DNA"/>
</dbReference>
<feature type="region of interest" description="Disordered" evidence="3">
    <location>
        <begin position="204"/>
        <end position="224"/>
    </location>
</feature>
<evidence type="ECO:0000259" key="4">
    <source>
        <dbReference type="Pfam" id="PF26573"/>
    </source>
</evidence>
<evidence type="ECO:0000256" key="3">
    <source>
        <dbReference type="SAM" id="MobiDB-lite"/>
    </source>
</evidence>
<evidence type="ECO:0000313" key="5">
    <source>
        <dbReference type="EMBL" id="PNF33682.1"/>
    </source>
</evidence>
<dbReference type="PANTHER" id="PTHR31139:SF4">
    <property type="entry name" value="ECTOPIC P GRANULES PROTEIN 5 HOMOLOG"/>
    <property type="match status" value="1"/>
</dbReference>
<dbReference type="GO" id="GO:0005737">
    <property type="term" value="C:cytoplasm"/>
    <property type="evidence" value="ECO:0007669"/>
    <property type="project" value="TreeGrafter"/>
</dbReference>
<organism evidence="5 6">
    <name type="scientific">Cryptotermes secundus</name>
    <dbReference type="NCBI Taxonomy" id="105785"/>
    <lineage>
        <taxon>Eukaryota</taxon>
        <taxon>Metazoa</taxon>
        <taxon>Ecdysozoa</taxon>
        <taxon>Arthropoda</taxon>
        <taxon>Hexapoda</taxon>
        <taxon>Insecta</taxon>
        <taxon>Pterygota</taxon>
        <taxon>Neoptera</taxon>
        <taxon>Polyneoptera</taxon>
        <taxon>Dictyoptera</taxon>
        <taxon>Blattodea</taxon>
        <taxon>Blattoidea</taxon>
        <taxon>Termitoidae</taxon>
        <taxon>Kalotermitidae</taxon>
        <taxon>Cryptotermitinae</taxon>
        <taxon>Cryptotermes</taxon>
    </lineage>
</organism>
<sequence length="468" mass="52813">MDVVLRSAFFHADATEMAFCILKQLHQNVTGSKHGGAISSFISWVASGSAHAVSLLPRASSPESPWFAYFVLEMEQELIEERTGLWREVLRELAVASGKANVDQAVKKAAHNLKIPTLSAASLSIYRWSQQALDTPLDHPLLPLLWQKFFTLFLARVPSASGVPNRGGVGDKFFEGMINLSFHKKLKKRLQDATEHYRAKSISDSVQAEEAAEDQLTDTLHQQQEPSTEKKIWYTECSKLFRTFGLWLEEPRLHEPSLFLPALPPQYNSNKLAALLQGNVTPWFEYMDYTKVREDQCAALQEWEVTHFRTEDHRLKVPVLANAEDSTEPDKRILKRLQSYDSPVPPPPLRPVKPVMPVVTNEMLCNRGTVLDSLKTSFKTLLDYALSYSLHVSEHTALDCNFLELVPQLYRDVELEVVLHAACDSEPHTRRGNATYCAGPAAIRLKVILHCLQYEDCVSSDNGMVDLE</sequence>
<dbReference type="Proteomes" id="UP000235965">
    <property type="component" value="Unassembled WGS sequence"/>
</dbReference>
<evidence type="ECO:0000256" key="1">
    <source>
        <dbReference type="ARBA" id="ARBA00010948"/>
    </source>
</evidence>
<keyword evidence="6" id="KW-1185">Reference proteome</keyword>
<protein>
    <recommendedName>
        <fullName evidence="4">Epg5-like TPR domain-containing protein</fullName>
    </recommendedName>
</protein>
<dbReference type="PANTHER" id="PTHR31139">
    <property type="entry name" value="ECTOPIC P GRANULES PROTEIN 5 HOMOLOG"/>
    <property type="match status" value="1"/>
</dbReference>
<comment type="similarity">
    <text evidence="1">Belongs to the EPG5 family.</text>
</comment>
<dbReference type="InterPro" id="IPR058750">
    <property type="entry name" value="TPR_Epg5"/>
</dbReference>
<dbReference type="GO" id="GO:0097352">
    <property type="term" value="P:autophagosome maturation"/>
    <property type="evidence" value="ECO:0007669"/>
    <property type="project" value="TreeGrafter"/>
</dbReference>